<dbReference type="SUPFAM" id="SSF52156">
    <property type="entry name" value="Initiation factor IF2/eIF5b, domain 3"/>
    <property type="match status" value="1"/>
</dbReference>
<evidence type="ECO:0000256" key="6">
    <source>
        <dbReference type="ARBA" id="ARBA00022741"/>
    </source>
</evidence>
<dbReference type="Gene3D" id="3.40.50.10050">
    <property type="entry name" value="Translation initiation factor IF- 2, domain 3"/>
    <property type="match status" value="1"/>
</dbReference>
<dbReference type="Pfam" id="PF03144">
    <property type="entry name" value="GTP_EFTU_D2"/>
    <property type="match status" value="1"/>
</dbReference>
<keyword evidence="6 9" id="KW-0547">Nucleotide-binding</keyword>
<dbReference type="InterPro" id="IPR015760">
    <property type="entry name" value="TIF_IF2"/>
</dbReference>
<evidence type="ECO:0000256" key="3">
    <source>
        <dbReference type="ARBA" id="ARBA00020675"/>
    </source>
</evidence>
<dbReference type="Gene3D" id="3.40.50.300">
    <property type="entry name" value="P-loop containing nucleotide triphosphate hydrolases"/>
    <property type="match status" value="1"/>
</dbReference>
<feature type="binding site" evidence="9">
    <location>
        <begin position="479"/>
        <end position="483"/>
    </location>
    <ligand>
        <name>GTP</name>
        <dbReference type="ChEBI" id="CHEBI:37565"/>
    </ligand>
</feature>
<dbReference type="InterPro" id="IPR004161">
    <property type="entry name" value="EFTu-like_2"/>
</dbReference>
<dbReference type="GO" id="GO:0003924">
    <property type="term" value="F:GTPase activity"/>
    <property type="evidence" value="ECO:0007669"/>
    <property type="project" value="UniProtKB-UniRule"/>
</dbReference>
<dbReference type="RefSeq" id="WP_128443496.1">
    <property type="nucleotide sequence ID" value="NZ_SBIP01000003.1"/>
</dbReference>
<dbReference type="GO" id="GO:0005525">
    <property type="term" value="F:GTP binding"/>
    <property type="evidence" value="ECO:0007669"/>
    <property type="project" value="UniProtKB-KW"/>
</dbReference>
<comment type="similarity">
    <text evidence="2 9 10">Belongs to the TRAFAC class translation factor GTPase superfamily. Classic translation factor GTPase family. IF-2 subfamily.</text>
</comment>
<dbReference type="InterPro" id="IPR006847">
    <property type="entry name" value="IF2_N"/>
</dbReference>
<feature type="compositionally biased region" description="Basic and acidic residues" evidence="12">
    <location>
        <begin position="150"/>
        <end position="198"/>
    </location>
</feature>
<dbReference type="Pfam" id="PF00009">
    <property type="entry name" value="GTP_EFTU"/>
    <property type="match status" value="1"/>
</dbReference>
<feature type="region of interest" description="Disordered" evidence="12">
    <location>
        <begin position="1"/>
        <end position="298"/>
    </location>
</feature>
<dbReference type="CDD" id="cd01887">
    <property type="entry name" value="IF2_eIF5B"/>
    <property type="match status" value="1"/>
</dbReference>
<dbReference type="PROSITE" id="PS51722">
    <property type="entry name" value="G_TR_2"/>
    <property type="match status" value="1"/>
</dbReference>
<evidence type="ECO:0000256" key="12">
    <source>
        <dbReference type="SAM" id="MobiDB-lite"/>
    </source>
</evidence>
<reference evidence="14 15" key="1">
    <citation type="submission" date="2019-01" db="EMBL/GenBank/DDBJ databases">
        <title>The draft genome of Rhizobium sp. 24NR.</title>
        <authorList>
            <person name="Liu L."/>
            <person name="Liang L."/>
            <person name="Shi S."/>
            <person name="Xu L."/>
            <person name="Wang X."/>
            <person name="Li L."/>
            <person name="Zhang X."/>
        </authorList>
    </citation>
    <scope>NUCLEOTIDE SEQUENCE [LARGE SCALE GENOMIC DNA]</scope>
    <source>
        <strain evidence="14 15">24NR</strain>
    </source>
</reference>
<dbReference type="InterPro" id="IPR013575">
    <property type="entry name" value="IF2_assoc_dom_bac"/>
</dbReference>
<name>A0A3S3SC48_9HYPH</name>
<dbReference type="NCBIfam" id="TIGR00231">
    <property type="entry name" value="small_GTP"/>
    <property type="match status" value="1"/>
</dbReference>
<dbReference type="FunFam" id="3.40.50.10050:FF:000001">
    <property type="entry name" value="Translation initiation factor IF-2"/>
    <property type="match status" value="1"/>
</dbReference>
<dbReference type="Proteomes" id="UP000287687">
    <property type="component" value="Unassembled WGS sequence"/>
</dbReference>
<feature type="compositionally biased region" description="Low complexity" evidence="12">
    <location>
        <begin position="58"/>
        <end position="82"/>
    </location>
</feature>
<evidence type="ECO:0000313" key="15">
    <source>
        <dbReference type="Proteomes" id="UP000287687"/>
    </source>
</evidence>
<sequence length="926" mass="99863">MTDNKDDKTLGVKKTLTLKPSGMSQGTVRQDMGRGRTKAVVVETVKRRVPRPLDEKPAYTAPAAPAPKPVEAAAPAPAAAAPQQPPRPQAASPAPRAHQPAPQGQRPGGYNNNNNQSRQQPSSPQRPQSSSPPRQQQRPNVLHDLSAGEMEARRRALVEAQARDAEDAKRRAEDEVRRQAEEVVRKAEEAAEAIRRAAEPAPEPAPVEAPAPAAVVEQQPERAAGTAARPASDGRPSAPRPAAPGAAPAAPVLGRRKTGGEEDDDRGPPRVVPGRGRTPVPVPAKAPARPKTEEERRRGKLTVTTANVDGEDAARGRSLASMRRRQEKFRRSQMQEPREKVIREVILPETITIQELSQRMSERAVDVIKYLMKEGQMMKPGDVIDADLAEIIAGEFGHTVKRVSESDIEEGIFNVADVAGEMLPRPAVVTIMGHVDHGKTSLLDAIRQTSVVSGEAGGITQHIGAYQVEQHGQKITFIDTPGHAAFTAMRARGAQATDIAVLVVAADDSVMPQTIESISHAKAAGVPIIVAINKIDKHEANPDKVRQQLLQHEVFVESLGGEVLDVEVSAKNKLNLDKLLDAILLQAEVLDLKADPSRTAEGVVIEAQLDRGRGSVATVLVQKGTLKPGQIIVAGDQWGRVRALVTDKGDHVKEAGPAMPVEVLGLSGTPSAGDRFAVVESESRAREISEYRQRLARDKAAARQSGQRGSLEQMMSKLQNTGYKEFPLLIKGDVQGSIEAIIGALDKLGTDEVRARIVHSGAGGITESDISLAESSDAAIIGFNVRANVQARQAAERAGIEIRYYNIIYDLVDDVKAAMSGLLSPERRETFLGNAEILEVFNITKTGKVAGCRVTDGKVERGAGVRLVRDNVVIHEGKLKTLKRFKDEVAEVPMGQECGMAFENYEDIRAGDVIECFRVEHITRTL</sequence>
<dbReference type="GO" id="GO:0005829">
    <property type="term" value="C:cytosol"/>
    <property type="evidence" value="ECO:0007669"/>
    <property type="project" value="TreeGrafter"/>
</dbReference>
<evidence type="ECO:0000313" key="14">
    <source>
        <dbReference type="EMBL" id="RWX76578.1"/>
    </source>
</evidence>
<feature type="compositionally biased region" description="Low complexity" evidence="12">
    <location>
        <begin position="227"/>
        <end position="237"/>
    </location>
</feature>
<gene>
    <name evidence="9" type="primary">infB</name>
    <name evidence="14" type="ORF">EPK99_12880</name>
</gene>
<organism evidence="14 15">
    <name type="scientific">Neorhizobium lilium</name>
    <dbReference type="NCBI Taxonomy" id="2503024"/>
    <lineage>
        <taxon>Bacteria</taxon>
        <taxon>Pseudomonadati</taxon>
        <taxon>Pseudomonadota</taxon>
        <taxon>Alphaproteobacteria</taxon>
        <taxon>Hyphomicrobiales</taxon>
        <taxon>Rhizobiaceae</taxon>
        <taxon>Rhizobium/Agrobacterium group</taxon>
        <taxon>Neorhizobium</taxon>
    </lineage>
</organism>
<dbReference type="Pfam" id="PF08364">
    <property type="entry name" value="IF2_assoc"/>
    <property type="match status" value="1"/>
</dbReference>
<dbReference type="CDD" id="cd03702">
    <property type="entry name" value="IF2_mtIF2_II"/>
    <property type="match status" value="1"/>
</dbReference>
<dbReference type="InterPro" id="IPR027417">
    <property type="entry name" value="P-loop_NTPase"/>
</dbReference>
<dbReference type="PANTHER" id="PTHR43381">
    <property type="entry name" value="TRANSLATION INITIATION FACTOR IF-2-RELATED"/>
    <property type="match status" value="1"/>
</dbReference>
<keyword evidence="8 9" id="KW-0342">GTP-binding</keyword>
<dbReference type="Pfam" id="PF22042">
    <property type="entry name" value="EF-G_D2"/>
    <property type="match status" value="1"/>
</dbReference>
<dbReference type="Pfam" id="PF11987">
    <property type="entry name" value="IF-2"/>
    <property type="match status" value="1"/>
</dbReference>
<keyword evidence="5 9" id="KW-0396">Initiation factor</keyword>
<evidence type="ECO:0000256" key="2">
    <source>
        <dbReference type="ARBA" id="ARBA00007733"/>
    </source>
</evidence>
<feature type="binding site" evidence="9">
    <location>
        <begin position="433"/>
        <end position="440"/>
    </location>
    <ligand>
        <name>GTP</name>
        <dbReference type="ChEBI" id="CHEBI:37565"/>
    </ligand>
</feature>
<keyword evidence="4 9" id="KW-0963">Cytoplasm</keyword>
<dbReference type="Gene3D" id="2.40.30.10">
    <property type="entry name" value="Translation factors"/>
    <property type="match status" value="2"/>
</dbReference>
<dbReference type="FunFam" id="2.40.30.10:FF:000008">
    <property type="entry name" value="Translation initiation factor IF-2"/>
    <property type="match status" value="1"/>
</dbReference>
<evidence type="ECO:0000256" key="7">
    <source>
        <dbReference type="ARBA" id="ARBA00022917"/>
    </source>
</evidence>
<dbReference type="InterPro" id="IPR000178">
    <property type="entry name" value="TF_IF2_bacterial-like"/>
</dbReference>
<dbReference type="FunFam" id="2.40.30.10:FF:000007">
    <property type="entry name" value="Translation initiation factor IF-2"/>
    <property type="match status" value="1"/>
</dbReference>
<evidence type="ECO:0000256" key="1">
    <source>
        <dbReference type="ARBA" id="ARBA00004496"/>
    </source>
</evidence>
<dbReference type="InterPro" id="IPR005225">
    <property type="entry name" value="Small_GTP-bd"/>
</dbReference>
<dbReference type="FunFam" id="3.40.50.300:FF:000019">
    <property type="entry name" value="Translation initiation factor IF-2"/>
    <property type="match status" value="1"/>
</dbReference>
<dbReference type="PROSITE" id="PS01176">
    <property type="entry name" value="IF2"/>
    <property type="match status" value="1"/>
</dbReference>
<comment type="caution">
    <text evidence="14">The sequence shown here is derived from an EMBL/GenBank/DDBJ whole genome shotgun (WGS) entry which is preliminary data.</text>
</comment>
<proteinExistence type="inferred from homology"/>
<evidence type="ECO:0000256" key="5">
    <source>
        <dbReference type="ARBA" id="ARBA00022540"/>
    </source>
</evidence>
<dbReference type="InterPro" id="IPR023115">
    <property type="entry name" value="TIF_IF2_dom3"/>
</dbReference>
<dbReference type="SUPFAM" id="SSF50447">
    <property type="entry name" value="Translation proteins"/>
    <property type="match status" value="2"/>
</dbReference>
<evidence type="ECO:0000256" key="9">
    <source>
        <dbReference type="HAMAP-Rule" id="MF_00100"/>
    </source>
</evidence>
<evidence type="ECO:0000259" key="13">
    <source>
        <dbReference type="PROSITE" id="PS51722"/>
    </source>
</evidence>
<accession>A0A3S3SC48</accession>
<dbReference type="InterPro" id="IPR009000">
    <property type="entry name" value="Transl_B-barrel_sf"/>
</dbReference>
<dbReference type="SUPFAM" id="SSF52540">
    <property type="entry name" value="P-loop containing nucleoside triphosphate hydrolases"/>
    <property type="match status" value="1"/>
</dbReference>
<dbReference type="GO" id="GO:0003743">
    <property type="term" value="F:translation initiation factor activity"/>
    <property type="evidence" value="ECO:0007669"/>
    <property type="project" value="UniProtKB-UniRule"/>
</dbReference>
<dbReference type="Pfam" id="PF04760">
    <property type="entry name" value="IF2_N"/>
    <property type="match status" value="1"/>
</dbReference>
<dbReference type="AlphaFoldDB" id="A0A3S3SC48"/>
<dbReference type="InterPro" id="IPR053905">
    <property type="entry name" value="EF-G-like_DII"/>
</dbReference>
<evidence type="ECO:0000256" key="10">
    <source>
        <dbReference type="RuleBase" id="RU000644"/>
    </source>
</evidence>
<feature type="domain" description="Tr-type G" evidence="13">
    <location>
        <begin position="424"/>
        <end position="593"/>
    </location>
</feature>
<dbReference type="CDD" id="cd03692">
    <property type="entry name" value="mtIF2_IVc"/>
    <property type="match status" value="1"/>
</dbReference>
<dbReference type="NCBIfam" id="TIGR00487">
    <property type="entry name" value="IF-2"/>
    <property type="match status" value="1"/>
</dbReference>
<dbReference type="PANTHER" id="PTHR43381:SF5">
    <property type="entry name" value="TR-TYPE G DOMAIN-CONTAINING PROTEIN"/>
    <property type="match status" value="1"/>
</dbReference>
<evidence type="ECO:0000256" key="11">
    <source>
        <dbReference type="RuleBase" id="RU000645"/>
    </source>
</evidence>
<comment type="subcellular location">
    <subcellularLocation>
        <location evidence="1 9 11">Cytoplasm</location>
    </subcellularLocation>
</comment>
<dbReference type="InterPro" id="IPR036925">
    <property type="entry name" value="TIF_IF2_dom3_sf"/>
</dbReference>
<dbReference type="InterPro" id="IPR000795">
    <property type="entry name" value="T_Tr_GTP-bd_dom"/>
</dbReference>
<keyword evidence="15" id="KW-1185">Reference proteome</keyword>
<feature type="compositionally biased region" description="Low complexity" evidence="12">
    <location>
        <begin position="89"/>
        <end position="140"/>
    </location>
</feature>
<feature type="compositionally biased region" description="Basic and acidic residues" evidence="12">
    <location>
        <begin position="1"/>
        <end position="10"/>
    </location>
</feature>
<keyword evidence="7 9" id="KW-0648">Protein biosynthesis</keyword>
<comment type="function">
    <text evidence="9 10">One of the essential components for the initiation of protein synthesis. Protects formylmethionyl-tRNA from spontaneous hydrolysis and promotes its binding to the 30S ribosomal subunits. Also involved in the hydrolysis of GTP during the formation of the 70S ribosomal complex.</text>
</comment>
<protein>
    <recommendedName>
        <fullName evidence="3 9">Translation initiation factor IF-2</fullName>
    </recommendedName>
</protein>
<dbReference type="EMBL" id="SBIP01000003">
    <property type="protein sequence ID" value="RWX76578.1"/>
    <property type="molecule type" value="Genomic_DNA"/>
</dbReference>
<dbReference type="OrthoDB" id="9811804at2"/>
<feature type="compositionally biased region" description="Low complexity" evidence="12">
    <location>
        <begin position="272"/>
        <end position="289"/>
    </location>
</feature>
<evidence type="ECO:0000256" key="4">
    <source>
        <dbReference type="ARBA" id="ARBA00022490"/>
    </source>
</evidence>
<feature type="binding site" evidence="9">
    <location>
        <begin position="533"/>
        <end position="536"/>
    </location>
    <ligand>
        <name>GTP</name>
        <dbReference type="ChEBI" id="CHEBI:37565"/>
    </ligand>
</feature>
<feature type="region of interest" description="G-domain" evidence="9">
    <location>
        <begin position="427"/>
        <end position="575"/>
    </location>
</feature>
<dbReference type="HAMAP" id="MF_00100_B">
    <property type="entry name" value="IF_2_B"/>
    <property type="match status" value="1"/>
</dbReference>
<evidence type="ECO:0000256" key="8">
    <source>
        <dbReference type="ARBA" id="ARBA00023134"/>
    </source>
</evidence>
<dbReference type="InterPro" id="IPR044145">
    <property type="entry name" value="IF2_II"/>
</dbReference>